<dbReference type="EMBL" id="MU277218">
    <property type="protein sequence ID" value="KAI0060547.1"/>
    <property type="molecule type" value="Genomic_DNA"/>
</dbReference>
<sequence length="243" mass="27311">MFIRSLAHDSSLCSIVRSIWYNCETGLEEKWPSSSPTPFPAATILFDSPVVEALSSSKYLQAIELCYYGHEKQEDNFFGSTSSFFSVLQGWSAIERVVIDYHTIATEKKTHGWSEYDEANMHRHADGTPRATCPSLRYFNFSSQPLFDAHLSLLLHIAPSIFHLFLDTTNISDRAVAPALERWSHSLESLDLGDPGDEVKGRNPQADVNGIIASLPHPYCSPSKSRPHMSPRRVWLAVNDLIQ</sequence>
<accession>A0ACB8SWH3</accession>
<organism evidence="1 2">
    <name type="scientific">Artomyces pyxidatus</name>
    <dbReference type="NCBI Taxonomy" id="48021"/>
    <lineage>
        <taxon>Eukaryota</taxon>
        <taxon>Fungi</taxon>
        <taxon>Dikarya</taxon>
        <taxon>Basidiomycota</taxon>
        <taxon>Agaricomycotina</taxon>
        <taxon>Agaricomycetes</taxon>
        <taxon>Russulales</taxon>
        <taxon>Auriscalpiaceae</taxon>
        <taxon>Artomyces</taxon>
    </lineage>
</organism>
<protein>
    <submittedName>
        <fullName evidence="1">Uncharacterized protein</fullName>
    </submittedName>
</protein>
<reference evidence="1" key="2">
    <citation type="journal article" date="2022" name="New Phytol.">
        <title>Evolutionary transition to the ectomycorrhizal habit in the genomes of a hyperdiverse lineage of mushroom-forming fungi.</title>
        <authorList>
            <person name="Looney B."/>
            <person name="Miyauchi S."/>
            <person name="Morin E."/>
            <person name="Drula E."/>
            <person name="Courty P.E."/>
            <person name="Kohler A."/>
            <person name="Kuo A."/>
            <person name="LaButti K."/>
            <person name="Pangilinan J."/>
            <person name="Lipzen A."/>
            <person name="Riley R."/>
            <person name="Andreopoulos W."/>
            <person name="He G."/>
            <person name="Johnson J."/>
            <person name="Nolan M."/>
            <person name="Tritt A."/>
            <person name="Barry K.W."/>
            <person name="Grigoriev I.V."/>
            <person name="Nagy L.G."/>
            <person name="Hibbett D."/>
            <person name="Henrissat B."/>
            <person name="Matheny P.B."/>
            <person name="Labbe J."/>
            <person name="Martin F.M."/>
        </authorList>
    </citation>
    <scope>NUCLEOTIDE SEQUENCE</scope>
    <source>
        <strain evidence="1">HHB10654</strain>
    </source>
</reference>
<reference evidence="1" key="1">
    <citation type="submission" date="2021-03" db="EMBL/GenBank/DDBJ databases">
        <authorList>
            <consortium name="DOE Joint Genome Institute"/>
            <person name="Ahrendt S."/>
            <person name="Looney B.P."/>
            <person name="Miyauchi S."/>
            <person name="Morin E."/>
            <person name="Drula E."/>
            <person name="Courty P.E."/>
            <person name="Chicoki N."/>
            <person name="Fauchery L."/>
            <person name="Kohler A."/>
            <person name="Kuo A."/>
            <person name="Labutti K."/>
            <person name="Pangilinan J."/>
            <person name="Lipzen A."/>
            <person name="Riley R."/>
            <person name="Andreopoulos W."/>
            <person name="He G."/>
            <person name="Johnson J."/>
            <person name="Barry K.W."/>
            <person name="Grigoriev I.V."/>
            <person name="Nagy L."/>
            <person name="Hibbett D."/>
            <person name="Henrissat B."/>
            <person name="Matheny P.B."/>
            <person name="Labbe J."/>
            <person name="Martin F."/>
        </authorList>
    </citation>
    <scope>NUCLEOTIDE SEQUENCE</scope>
    <source>
        <strain evidence="1">HHB10654</strain>
    </source>
</reference>
<comment type="caution">
    <text evidence="1">The sequence shown here is derived from an EMBL/GenBank/DDBJ whole genome shotgun (WGS) entry which is preliminary data.</text>
</comment>
<dbReference type="Proteomes" id="UP000814140">
    <property type="component" value="Unassembled WGS sequence"/>
</dbReference>
<evidence type="ECO:0000313" key="1">
    <source>
        <dbReference type="EMBL" id="KAI0060547.1"/>
    </source>
</evidence>
<gene>
    <name evidence="1" type="ORF">BV25DRAFT_1917639</name>
</gene>
<evidence type="ECO:0000313" key="2">
    <source>
        <dbReference type="Proteomes" id="UP000814140"/>
    </source>
</evidence>
<proteinExistence type="predicted"/>
<name>A0ACB8SWH3_9AGAM</name>
<keyword evidence="2" id="KW-1185">Reference proteome</keyword>